<gene>
    <name evidence="1" type="ORF">FGO68_gene8428</name>
</gene>
<evidence type="ECO:0000313" key="2">
    <source>
        <dbReference type="Proteomes" id="UP000785679"/>
    </source>
</evidence>
<dbReference type="Proteomes" id="UP000785679">
    <property type="component" value="Unassembled WGS sequence"/>
</dbReference>
<protein>
    <submittedName>
        <fullName evidence="1">Uncharacterized protein</fullName>
    </submittedName>
</protein>
<reference evidence="1" key="1">
    <citation type="submission" date="2019-06" db="EMBL/GenBank/DDBJ databases">
        <authorList>
            <person name="Zheng W."/>
        </authorList>
    </citation>
    <scope>NUCLEOTIDE SEQUENCE</scope>
    <source>
        <strain evidence="1">QDHG01</strain>
    </source>
</reference>
<accession>A0A8J8NZJ8</accession>
<dbReference type="AlphaFoldDB" id="A0A8J8NZJ8"/>
<evidence type="ECO:0000313" key="1">
    <source>
        <dbReference type="EMBL" id="TNV84297.1"/>
    </source>
</evidence>
<keyword evidence="2" id="KW-1185">Reference proteome</keyword>
<dbReference type="EMBL" id="RRYP01002923">
    <property type="protein sequence ID" value="TNV84297.1"/>
    <property type="molecule type" value="Genomic_DNA"/>
</dbReference>
<organism evidence="1 2">
    <name type="scientific">Halteria grandinella</name>
    <dbReference type="NCBI Taxonomy" id="5974"/>
    <lineage>
        <taxon>Eukaryota</taxon>
        <taxon>Sar</taxon>
        <taxon>Alveolata</taxon>
        <taxon>Ciliophora</taxon>
        <taxon>Intramacronucleata</taxon>
        <taxon>Spirotrichea</taxon>
        <taxon>Stichotrichia</taxon>
        <taxon>Sporadotrichida</taxon>
        <taxon>Halteriidae</taxon>
        <taxon>Halteria</taxon>
    </lineage>
</organism>
<name>A0A8J8NZJ8_HALGN</name>
<comment type="caution">
    <text evidence="1">The sequence shown here is derived from an EMBL/GenBank/DDBJ whole genome shotgun (WGS) entry which is preliminary data.</text>
</comment>
<proteinExistence type="predicted"/>
<sequence length="450" mass="52780">MMKYINMATLQAYLEEIVQPIPPRLFQDIRAKLHTLTIDQIKNEEASVQEAIDNQKRIFSESQLTLKEKKERYASLCEAHKLLYGGNDQGLLSKLEAEHKSVRESYSLFFKQLFDTNTEIIEKKTEALNNSQKNYDKIVDFINYPNIINQLLQQNQLVQATKLIRHYQNNIKPQLFLQGETLVSLVDKEITILRAKLIKAVYLSLERSFLPTSLRKTKECFTLLKALGETKGQIESRLFDSRAKHLRDFMQKSMLKLKEKPISEVLKEYLSLFTQNLNEFQELKVEYDEWMIDRVSEIREIIRIICKRAEKIEEVWTIDGHITKAKIDGLEVGDIIEEAAERLKMQQVLKIVDTSDIQLIAGRAQLILQVLNDNHQVRMSWKRRQQDEIIREVYEHLAKKLIKDRLDGTNEEHLGQTLQVQIRQLRESLMGQVSQPDILKQFDIPDYLQL</sequence>